<proteinExistence type="predicted"/>
<evidence type="ECO:0000256" key="1">
    <source>
        <dbReference type="SAM" id="SignalP"/>
    </source>
</evidence>
<reference evidence="2 3" key="1">
    <citation type="submission" date="2017-01" db="EMBL/GenBank/DDBJ databases">
        <authorList>
            <person name="Mah S.A."/>
            <person name="Swanson W.J."/>
            <person name="Moy G.W."/>
            <person name="Vacquier V.D."/>
        </authorList>
    </citation>
    <scope>NUCLEOTIDE SEQUENCE [LARGE SCALE GENOMIC DNA]</scope>
    <source>
        <strain evidence="2 3">DSM 7027</strain>
    </source>
</reference>
<dbReference type="InterPro" id="IPR032608">
    <property type="entry name" value="DUF4892"/>
</dbReference>
<dbReference type="Proteomes" id="UP000186895">
    <property type="component" value="Unassembled WGS sequence"/>
</dbReference>
<keyword evidence="1" id="KW-0732">Signal</keyword>
<evidence type="ECO:0008006" key="4">
    <source>
        <dbReference type="Google" id="ProtNLM"/>
    </source>
</evidence>
<dbReference type="EMBL" id="FTMN01000002">
    <property type="protein sequence ID" value="SIQ08348.1"/>
    <property type="molecule type" value="Genomic_DNA"/>
</dbReference>
<dbReference type="AlphaFoldDB" id="A0A1N6PVE4"/>
<dbReference type="Pfam" id="PF16234">
    <property type="entry name" value="DUF4892"/>
    <property type="match status" value="1"/>
</dbReference>
<protein>
    <recommendedName>
        <fullName evidence="4">DUF4892 domain-containing protein</fullName>
    </recommendedName>
</protein>
<name>A0A1N6PVE4_9GAMM</name>
<evidence type="ECO:0000313" key="3">
    <source>
        <dbReference type="Proteomes" id="UP000186895"/>
    </source>
</evidence>
<accession>A0A1N6PVE4</accession>
<evidence type="ECO:0000313" key="2">
    <source>
        <dbReference type="EMBL" id="SIQ08348.1"/>
    </source>
</evidence>
<feature type="signal peptide" evidence="1">
    <location>
        <begin position="1"/>
        <end position="25"/>
    </location>
</feature>
<dbReference type="RefSeq" id="WP_076461408.1">
    <property type="nucleotide sequence ID" value="NZ_FTMN01000002.1"/>
</dbReference>
<feature type="chain" id="PRO_5013269568" description="DUF4892 domain-containing protein" evidence="1">
    <location>
        <begin position="26"/>
        <end position="284"/>
    </location>
</feature>
<sequence length="284" mass="32022">MLRLTLTRLFSVMACWLLATHSLRAETPLNLDPFPLASEINQTERSDPDYRLMLGGIIKINGLIRSDREQRLNANLLRTTWQLPSGYSPESGFNFMRKQLMDKGGRVLFECAGRQCGPSNLWANEIFKQARLYGVDSSQFYAALELDQGHVALYAVRRGNGRVYLHMDLLTNDNLAATELVELVRQRGYAQVVQWPESRDIAVQSLQDLLAEFPSRNMVLVVHWRSRDLDLSMTQSQEAADRLKRTLVEKGASPDRIDARGVGALVPSVLGSRSSVAVVMMQEK</sequence>
<keyword evidence="3" id="KW-1185">Reference proteome</keyword>
<dbReference type="eggNOG" id="COG2885">
    <property type="taxonomic scope" value="Bacteria"/>
</dbReference>
<dbReference type="STRING" id="49186.SAMN05421647_10263"/>
<organism evidence="2 3">
    <name type="scientific">Marinobacterium stanieri</name>
    <dbReference type="NCBI Taxonomy" id="49186"/>
    <lineage>
        <taxon>Bacteria</taxon>
        <taxon>Pseudomonadati</taxon>
        <taxon>Pseudomonadota</taxon>
        <taxon>Gammaproteobacteria</taxon>
        <taxon>Oceanospirillales</taxon>
        <taxon>Oceanospirillaceae</taxon>
        <taxon>Marinobacterium</taxon>
    </lineage>
</organism>
<gene>
    <name evidence="2" type="ORF">SAMN05421647_10263</name>
</gene>